<feature type="non-terminal residue" evidence="2">
    <location>
        <position position="1"/>
    </location>
</feature>
<evidence type="ECO:0000313" key="2">
    <source>
        <dbReference type="EMBL" id="GAH71335.1"/>
    </source>
</evidence>
<protein>
    <recommendedName>
        <fullName evidence="1">UDP-N-acetylglucosamine 2-epimerase domain-containing protein</fullName>
    </recommendedName>
</protein>
<name>X1IPZ8_9ZZZZ</name>
<dbReference type="PANTHER" id="PTHR43174">
    <property type="entry name" value="UDP-N-ACETYLGLUCOSAMINE 2-EPIMERASE"/>
    <property type="match status" value="1"/>
</dbReference>
<comment type="caution">
    <text evidence="2">The sequence shown here is derived from an EMBL/GenBank/DDBJ whole genome shotgun (WGS) entry which is preliminary data.</text>
</comment>
<dbReference type="SUPFAM" id="SSF53756">
    <property type="entry name" value="UDP-Glycosyltransferase/glycogen phosphorylase"/>
    <property type="match status" value="1"/>
</dbReference>
<gene>
    <name evidence="2" type="ORF">S03H2_55009</name>
</gene>
<sequence>ILGVPCITLRENTERPETLKVGSNVLIGKEYDRLLDYVGESLKKGNGWKNPYGDGKTAKRIVRIVEDSWRRGGHQKENSELVGNPLFALRMSLEKSLFLAEPQR</sequence>
<dbReference type="InterPro" id="IPR029767">
    <property type="entry name" value="WecB-like"/>
</dbReference>
<proteinExistence type="predicted"/>
<dbReference type="AlphaFoldDB" id="X1IPZ8"/>
<feature type="domain" description="UDP-N-acetylglucosamine 2-epimerase" evidence="1">
    <location>
        <begin position="1"/>
        <end position="65"/>
    </location>
</feature>
<dbReference type="PANTHER" id="PTHR43174:SF1">
    <property type="entry name" value="UDP-N-ACETYLGLUCOSAMINE 2-EPIMERASE"/>
    <property type="match status" value="1"/>
</dbReference>
<organism evidence="2">
    <name type="scientific">marine sediment metagenome</name>
    <dbReference type="NCBI Taxonomy" id="412755"/>
    <lineage>
        <taxon>unclassified sequences</taxon>
        <taxon>metagenomes</taxon>
        <taxon>ecological metagenomes</taxon>
    </lineage>
</organism>
<dbReference type="Pfam" id="PF02350">
    <property type="entry name" value="Epimerase_2"/>
    <property type="match status" value="1"/>
</dbReference>
<reference evidence="2" key="1">
    <citation type="journal article" date="2014" name="Front. Microbiol.">
        <title>High frequency of phylogenetically diverse reductive dehalogenase-homologous genes in deep subseafloor sedimentary metagenomes.</title>
        <authorList>
            <person name="Kawai M."/>
            <person name="Futagami T."/>
            <person name="Toyoda A."/>
            <person name="Takaki Y."/>
            <person name="Nishi S."/>
            <person name="Hori S."/>
            <person name="Arai W."/>
            <person name="Tsubouchi T."/>
            <person name="Morono Y."/>
            <person name="Uchiyama I."/>
            <person name="Ito T."/>
            <person name="Fujiyama A."/>
            <person name="Inagaki F."/>
            <person name="Takami H."/>
        </authorList>
    </citation>
    <scope>NUCLEOTIDE SEQUENCE</scope>
    <source>
        <strain evidence="2">Expedition CK06-06</strain>
    </source>
</reference>
<dbReference type="InterPro" id="IPR003331">
    <property type="entry name" value="UDP_GlcNAc_Epimerase_2_dom"/>
</dbReference>
<evidence type="ECO:0000259" key="1">
    <source>
        <dbReference type="Pfam" id="PF02350"/>
    </source>
</evidence>
<dbReference type="Gene3D" id="3.40.50.2000">
    <property type="entry name" value="Glycogen Phosphorylase B"/>
    <property type="match status" value="2"/>
</dbReference>
<accession>X1IPZ8</accession>
<dbReference type="EMBL" id="BARU01035111">
    <property type="protein sequence ID" value="GAH71335.1"/>
    <property type="molecule type" value="Genomic_DNA"/>
</dbReference>